<feature type="compositionally biased region" description="Low complexity" evidence="1">
    <location>
        <begin position="1"/>
        <end position="15"/>
    </location>
</feature>
<name>A0A853IBP0_9GAMM</name>
<sequence>MQVVTPVLTPTVVTPFSPPGKPSDAISRAETEATTFAPIDQTPELAPKREIEQSPSSSEEQARNHQQEIVQAQQESEEQSSQQVQQQPNQQIQEQQQVQEQQQQLEQQQQAQQEQQDLAVIRELARRDREVRAHEQAHQAVGGRFAGAASFTLQRGPDGVAYAVGGEVPIDAGPVANNPEATIQKAQTIRRAALAPAQPSAQDRAVAAQATQLELQARQDLAIQQQEEAEIAEAERQADVESDEVTAETTTAEASESTQNSEETQATAQAQSTAANETTAAQAEIVEPQTELNRRNLAIYNDFVELARSSQQTNQTPVDLIA</sequence>
<dbReference type="Pfam" id="PF12118">
    <property type="entry name" value="SprA-related"/>
    <property type="match status" value="1"/>
</dbReference>
<feature type="region of interest" description="Disordered" evidence="1">
    <location>
        <begin position="1"/>
        <end position="113"/>
    </location>
</feature>
<accession>A0A853IBP0</accession>
<dbReference type="Proteomes" id="UP000569732">
    <property type="component" value="Unassembled WGS sequence"/>
</dbReference>
<gene>
    <name evidence="2" type="ORF">H0A36_14780</name>
</gene>
<evidence type="ECO:0000256" key="1">
    <source>
        <dbReference type="SAM" id="MobiDB-lite"/>
    </source>
</evidence>
<evidence type="ECO:0000313" key="3">
    <source>
        <dbReference type="Proteomes" id="UP000569732"/>
    </source>
</evidence>
<reference evidence="2 3" key="1">
    <citation type="submission" date="2020-07" db="EMBL/GenBank/DDBJ databases">
        <title>Endozoicomonas sp. nov., isolated from sediment.</title>
        <authorList>
            <person name="Gu T."/>
        </authorList>
    </citation>
    <scope>NUCLEOTIDE SEQUENCE [LARGE SCALE GENOMIC DNA]</scope>
    <source>
        <strain evidence="2 3">SM1973</strain>
    </source>
</reference>
<protein>
    <submittedName>
        <fullName evidence="2">Catalase</fullName>
    </submittedName>
</protein>
<keyword evidence="3" id="KW-1185">Reference proteome</keyword>
<feature type="region of interest" description="Disordered" evidence="1">
    <location>
        <begin position="229"/>
        <end position="294"/>
    </location>
</feature>
<organism evidence="2 3">
    <name type="scientific">Spartinivicinus marinus</name>
    <dbReference type="NCBI Taxonomy" id="2994442"/>
    <lineage>
        <taxon>Bacteria</taxon>
        <taxon>Pseudomonadati</taxon>
        <taxon>Pseudomonadota</taxon>
        <taxon>Gammaproteobacteria</taxon>
        <taxon>Oceanospirillales</taxon>
        <taxon>Zooshikellaceae</taxon>
        <taxon>Spartinivicinus</taxon>
    </lineage>
</organism>
<dbReference type="AlphaFoldDB" id="A0A853IBP0"/>
<proteinExistence type="predicted"/>
<feature type="compositionally biased region" description="Low complexity" evidence="1">
    <location>
        <begin position="67"/>
        <end position="113"/>
    </location>
</feature>
<feature type="compositionally biased region" description="Low complexity" evidence="1">
    <location>
        <begin position="247"/>
        <end position="284"/>
    </location>
</feature>
<dbReference type="EMBL" id="JACCKB010000023">
    <property type="protein sequence ID" value="NYZ67281.1"/>
    <property type="molecule type" value="Genomic_DNA"/>
</dbReference>
<evidence type="ECO:0000313" key="2">
    <source>
        <dbReference type="EMBL" id="NYZ67281.1"/>
    </source>
</evidence>
<dbReference type="RefSeq" id="WP_180569303.1">
    <property type="nucleotide sequence ID" value="NZ_JACCKB010000023.1"/>
</dbReference>
<comment type="caution">
    <text evidence="2">The sequence shown here is derived from an EMBL/GenBank/DDBJ whole genome shotgun (WGS) entry which is preliminary data.</text>
</comment>
<dbReference type="InterPro" id="IPR021973">
    <property type="entry name" value="SprA-related"/>
</dbReference>